<gene>
    <name evidence="1" type="ORF">EFL95_04685</name>
</gene>
<dbReference type="RefSeq" id="WP_123232898.1">
    <property type="nucleotide sequence ID" value="NZ_RJSG01000002.1"/>
</dbReference>
<accession>A0A3N0DRZ3</accession>
<protein>
    <submittedName>
        <fullName evidence="1">Uncharacterized protein</fullName>
    </submittedName>
</protein>
<evidence type="ECO:0000313" key="2">
    <source>
        <dbReference type="Proteomes" id="UP000277094"/>
    </source>
</evidence>
<organism evidence="1 2">
    <name type="scientific">Nocardioides marmorisolisilvae</name>
    <dbReference type="NCBI Taxonomy" id="1542737"/>
    <lineage>
        <taxon>Bacteria</taxon>
        <taxon>Bacillati</taxon>
        <taxon>Actinomycetota</taxon>
        <taxon>Actinomycetes</taxon>
        <taxon>Propionibacteriales</taxon>
        <taxon>Nocardioidaceae</taxon>
        <taxon>Nocardioides</taxon>
    </lineage>
</organism>
<keyword evidence="2" id="KW-1185">Reference proteome</keyword>
<comment type="caution">
    <text evidence="1">The sequence shown here is derived from an EMBL/GenBank/DDBJ whole genome shotgun (WGS) entry which is preliminary data.</text>
</comment>
<name>A0A3N0DRZ3_9ACTN</name>
<dbReference type="AlphaFoldDB" id="A0A3N0DRZ3"/>
<evidence type="ECO:0000313" key="1">
    <source>
        <dbReference type="EMBL" id="RNL78399.1"/>
    </source>
</evidence>
<dbReference type="Proteomes" id="UP000277094">
    <property type="component" value="Unassembled WGS sequence"/>
</dbReference>
<proteinExistence type="predicted"/>
<sequence length="107" mass="11038">MADANPLLDPFLAAAEDVTAVRPEVDLDLARELMGEAAVMLHNGLALEGLDEHDTRAAATVLAHALVDVDPTAAVRAAARDVLGDGELHEPEVVSGAILVAAAILQL</sequence>
<dbReference type="EMBL" id="RJSG01000002">
    <property type="protein sequence ID" value="RNL78399.1"/>
    <property type="molecule type" value="Genomic_DNA"/>
</dbReference>
<reference evidence="1 2" key="1">
    <citation type="submission" date="2018-11" db="EMBL/GenBank/DDBJ databases">
        <authorList>
            <person name="Li F."/>
        </authorList>
    </citation>
    <scope>NUCLEOTIDE SEQUENCE [LARGE SCALE GENOMIC DNA]</scope>
    <source>
        <strain evidence="1 2">KIS18-7</strain>
    </source>
</reference>
<dbReference type="OrthoDB" id="4869232at2"/>